<accession>A0A9D1N9X5</accession>
<sequence length="260" mass="28673">MTDEKQNNIRRPEDEIRRAPAPLDPAAPKTVQGFRQEFVIVPRLEMPEAPGEKKAPVSTSSDYQPKSRDISKRRKRGMRERNFGVGLAMLICSAAALIPFVFAACGVRADFFPFKFVPETYDVVGGWIDAFRVTAENGWKGEAVKEVWTAMVPEMLLTVGLIGIVVNLFKALTGMFGALRPRRYTLGAGLFLLSVCAVFVAALVGAEEIGVARIDFMQDFIYGFATSEFFTFFAVALLNLIAAVVCSLVTPQRTGYTRGK</sequence>
<protein>
    <submittedName>
        <fullName evidence="3">Uncharacterized protein</fullName>
    </submittedName>
</protein>
<keyword evidence="2" id="KW-0812">Transmembrane</keyword>
<keyword evidence="2" id="KW-0472">Membrane</keyword>
<evidence type="ECO:0000313" key="3">
    <source>
        <dbReference type="EMBL" id="HIU98773.1"/>
    </source>
</evidence>
<evidence type="ECO:0000256" key="2">
    <source>
        <dbReference type="SAM" id="Phobius"/>
    </source>
</evidence>
<reference evidence="3" key="2">
    <citation type="journal article" date="2021" name="PeerJ">
        <title>Extensive microbial diversity within the chicken gut microbiome revealed by metagenomics and culture.</title>
        <authorList>
            <person name="Gilroy R."/>
            <person name="Ravi A."/>
            <person name="Getino M."/>
            <person name="Pursley I."/>
            <person name="Horton D.L."/>
            <person name="Alikhan N.F."/>
            <person name="Baker D."/>
            <person name="Gharbi K."/>
            <person name="Hall N."/>
            <person name="Watson M."/>
            <person name="Adriaenssens E.M."/>
            <person name="Foster-Nyarko E."/>
            <person name="Jarju S."/>
            <person name="Secka A."/>
            <person name="Antonio M."/>
            <person name="Oren A."/>
            <person name="Chaudhuri R.R."/>
            <person name="La Ragione R."/>
            <person name="Hildebrand F."/>
            <person name="Pallen M.J."/>
        </authorList>
    </citation>
    <scope>NUCLEOTIDE SEQUENCE</scope>
    <source>
        <strain evidence="3">10406</strain>
    </source>
</reference>
<feature type="transmembrane region" description="Helical" evidence="2">
    <location>
        <begin position="155"/>
        <end position="172"/>
    </location>
</feature>
<feature type="compositionally biased region" description="Basic and acidic residues" evidence="1">
    <location>
        <begin position="1"/>
        <end position="18"/>
    </location>
</feature>
<organism evidence="3 4">
    <name type="scientific">Candidatus Limadaptatus stercoripullorum</name>
    <dbReference type="NCBI Taxonomy" id="2840846"/>
    <lineage>
        <taxon>Bacteria</taxon>
        <taxon>Bacillati</taxon>
        <taxon>Bacillota</taxon>
        <taxon>Clostridia</taxon>
        <taxon>Eubacteriales</taxon>
        <taxon>Candidatus Limadaptatus</taxon>
    </lineage>
</organism>
<evidence type="ECO:0000313" key="4">
    <source>
        <dbReference type="Proteomes" id="UP000886857"/>
    </source>
</evidence>
<feature type="transmembrane region" description="Helical" evidence="2">
    <location>
        <begin position="83"/>
        <end position="109"/>
    </location>
</feature>
<keyword evidence="2" id="KW-1133">Transmembrane helix</keyword>
<comment type="caution">
    <text evidence="3">The sequence shown here is derived from an EMBL/GenBank/DDBJ whole genome shotgun (WGS) entry which is preliminary data.</text>
</comment>
<feature type="region of interest" description="Disordered" evidence="1">
    <location>
        <begin position="45"/>
        <end position="75"/>
    </location>
</feature>
<reference evidence="3" key="1">
    <citation type="submission" date="2020-10" db="EMBL/GenBank/DDBJ databases">
        <authorList>
            <person name="Gilroy R."/>
        </authorList>
    </citation>
    <scope>NUCLEOTIDE SEQUENCE</scope>
    <source>
        <strain evidence="3">10406</strain>
    </source>
</reference>
<feature type="region of interest" description="Disordered" evidence="1">
    <location>
        <begin position="1"/>
        <end position="28"/>
    </location>
</feature>
<gene>
    <name evidence="3" type="ORF">IAC73_02895</name>
</gene>
<feature type="compositionally biased region" description="Low complexity" evidence="1">
    <location>
        <begin position="19"/>
        <end position="28"/>
    </location>
</feature>
<dbReference type="EMBL" id="DVOE01000044">
    <property type="protein sequence ID" value="HIU98773.1"/>
    <property type="molecule type" value="Genomic_DNA"/>
</dbReference>
<proteinExistence type="predicted"/>
<evidence type="ECO:0000256" key="1">
    <source>
        <dbReference type="SAM" id="MobiDB-lite"/>
    </source>
</evidence>
<feature type="transmembrane region" description="Helical" evidence="2">
    <location>
        <begin position="184"/>
        <end position="206"/>
    </location>
</feature>
<name>A0A9D1N9X5_9FIRM</name>
<feature type="transmembrane region" description="Helical" evidence="2">
    <location>
        <begin position="229"/>
        <end position="250"/>
    </location>
</feature>
<dbReference type="AlphaFoldDB" id="A0A9D1N9X5"/>
<dbReference type="Proteomes" id="UP000886857">
    <property type="component" value="Unassembled WGS sequence"/>
</dbReference>